<feature type="transmembrane region" description="Helical" evidence="1">
    <location>
        <begin position="133"/>
        <end position="153"/>
    </location>
</feature>
<feature type="transmembrane region" description="Helical" evidence="1">
    <location>
        <begin position="47"/>
        <end position="67"/>
    </location>
</feature>
<protein>
    <submittedName>
        <fullName evidence="3">CPBP family intramembrane glutamic endopeptidase</fullName>
        <ecNumber evidence="3">3.4.-.-</ecNumber>
    </submittedName>
</protein>
<feature type="transmembrane region" description="Helical" evidence="1">
    <location>
        <begin position="17"/>
        <end position="35"/>
    </location>
</feature>
<keyword evidence="4" id="KW-1185">Reference proteome</keyword>
<name>A0ABW0NJ63_9BURK</name>
<sequence length="272" mass="29133">MKGPPDREAAFPGIGKALLLVLALWMCELLVFAAIRSAGWIDGGEPLQAWVFSALLGNGMLLATWLTRYGIGYREVIHPGPASARATLGLVSLPLLSILPAVFLAAGVVQTLLTQLVPMSERQLKLFAELLNGGPASLVALVFVAPVLEELFYRGIILRGLLRRYRRTNALLLSSLIFGAAHLNLYQFVGGGLVGLLLGWLYIRFRSTLPGMFFHAIYNAAFLALALSGSEDNAGFFDAVPASLWFAALPLLAAGGYALARLARRAQAPAST</sequence>
<proteinExistence type="predicted"/>
<dbReference type="EMBL" id="JBHSMF010000009">
    <property type="protein sequence ID" value="MFC5499603.1"/>
    <property type="molecule type" value="Genomic_DNA"/>
</dbReference>
<dbReference type="EC" id="3.4.-.-" evidence="3"/>
<dbReference type="InterPro" id="IPR003675">
    <property type="entry name" value="Rce1/LyrA-like_dom"/>
</dbReference>
<evidence type="ECO:0000259" key="2">
    <source>
        <dbReference type="Pfam" id="PF02517"/>
    </source>
</evidence>
<evidence type="ECO:0000313" key="4">
    <source>
        <dbReference type="Proteomes" id="UP001596037"/>
    </source>
</evidence>
<dbReference type="InterPro" id="IPR052710">
    <property type="entry name" value="CAAX_protease"/>
</dbReference>
<keyword evidence="1" id="KW-0472">Membrane</keyword>
<keyword evidence="3" id="KW-0378">Hydrolase</keyword>
<feature type="transmembrane region" description="Helical" evidence="1">
    <location>
        <begin position="188"/>
        <end position="205"/>
    </location>
</feature>
<dbReference type="Pfam" id="PF02517">
    <property type="entry name" value="Rce1-like"/>
    <property type="match status" value="1"/>
</dbReference>
<gene>
    <name evidence="3" type="ORF">ACFPOE_18815</name>
</gene>
<dbReference type="Proteomes" id="UP001596037">
    <property type="component" value="Unassembled WGS sequence"/>
</dbReference>
<dbReference type="RefSeq" id="WP_376851821.1">
    <property type="nucleotide sequence ID" value="NZ_JBHSMF010000009.1"/>
</dbReference>
<evidence type="ECO:0000256" key="1">
    <source>
        <dbReference type="SAM" id="Phobius"/>
    </source>
</evidence>
<keyword evidence="1" id="KW-0812">Transmembrane</keyword>
<keyword evidence="1" id="KW-1133">Transmembrane helix</keyword>
<dbReference type="PANTHER" id="PTHR36435:SF1">
    <property type="entry name" value="CAAX AMINO TERMINAL PROTEASE FAMILY PROTEIN"/>
    <property type="match status" value="1"/>
</dbReference>
<feature type="transmembrane region" description="Helical" evidence="1">
    <location>
        <begin position="88"/>
        <end position="113"/>
    </location>
</feature>
<dbReference type="GO" id="GO:0016787">
    <property type="term" value="F:hydrolase activity"/>
    <property type="evidence" value="ECO:0007669"/>
    <property type="project" value="UniProtKB-KW"/>
</dbReference>
<feature type="transmembrane region" description="Helical" evidence="1">
    <location>
        <begin position="242"/>
        <end position="260"/>
    </location>
</feature>
<reference evidence="4" key="1">
    <citation type="journal article" date="2019" name="Int. J. Syst. Evol. Microbiol.">
        <title>The Global Catalogue of Microorganisms (GCM) 10K type strain sequencing project: providing services to taxonomists for standard genome sequencing and annotation.</title>
        <authorList>
            <consortium name="The Broad Institute Genomics Platform"/>
            <consortium name="The Broad Institute Genome Sequencing Center for Infectious Disease"/>
            <person name="Wu L."/>
            <person name="Ma J."/>
        </authorList>
    </citation>
    <scope>NUCLEOTIDE SEQUENCE [LARGE SCALE GENOMIC DNA]</scope>
    <source>
        <strain evidence="4">CCUG 57401</strain>
    </source>
</reference>
<feature type="domain" description="CAAX prenyl protease 2/Lysostaphin resistance protein A-like" evidence="2">
    <location>
        <begin position="137"/>
        <end position="220"/>
    </location>
</feature>
<comment type="caution">
    <text evidence="3">The sequence shown here is derived from an EMBL/GenBank/DDBJ whole genome shotgun (WGS) entry which is preliminary data.</text>
</comment>
<dbReference type="PANTHER" id="PTHR36435">
    <property type="entry name" value="SLR1288 PROTEIN"/>
    <property type="match status" value="1"/>
</dbReference>
<evidence type="ECO:0000313" key="3">
    <source>
        <dbReference type="EMBL" id="MFC5499603.1"/>
    </source>
</evidence>
<organism evidence="3 4">
    <name type="scientific">Caenimonas terrae</name>
    <dbReference type="NCBI Taxonomy" id="696074"/>
    <lineage>
        <taxon>Bacteria</taxon>
        <taxon>Pseudomonadati</taxon>
        <taxon>Pseudomonadota</taxon>
        <taxon>Betaproteobacteria</taxon>
        <taxon>Burkholderiales</taxon>
        <taxon>Comamonadaceae</taxon>
        <taxon>Caenimonas</taxon>
    </lineage>
</organism>
<accession>A0ABW0NJ63</accession>